<accession>E1ZGH3</accession>
<keyword evidence="3" id="KW-0813">Transport</keyword>
<comment type="subcellular location">
    <subcellularLocation>
        <location evidence="1">Nucleus</location>
    </subcellularLocation>
</comment>
<dbReference type="InterPro" id="IPR013598">
    <property type="entry name" value="Exportin-1/Importin-b-like"/>
</dbReference>
<keyword evidence="4" id="KW-0539">Nucleus</keyword>
<dbReference type="GeneID" id="17354307"/>
<reference evidence="7 8" key="1">
    <citation type="journal article" date="2010" name="Plant Cell">
        <title>The Chlorella variabilis NC64A genome reveals adaptation to photosymbiosis, coevolution with viruses, and cryptic sex.</title>
        <authorList>
            <person name="Blanc G."/>
            <person name="Duncan G."/>
            <person name="Agarkova I."/>
            <person name="Borodovsky M."/>
            <person name="Gurnon J."/>
            <person name="Kuo A."/>
            <person name="Lindquist E."/>
            <person name="Lucas S."/>
            <person name="Pangilinan J."/>
            <person name="Polle J."/>
            <person name="Salamov A."/>
            <person name="Terry A."/>
            <person name="Yamada T."/>
            <person name="Dunigan D.D."/>
            <person name="Grigoriev I.V."/>
            <person name="Claverie J.M."/>
            <person name="Van Etten J.L."/>
        </authorList>
    </citation>
    <scope>NUCLEOTIDE SEQUENCE [LARGE SCALE GENOMIC DNA]</scope>
    <source>
        <strain evidence="7 8">NC64A</strain>
    </source>
</reference>
<feature type="region of interest" description="Disordered" evidence="5">
    <location>
        <begin position="659"/>
        <end position="684"/>
    </location>
</feature>
<dbReference type="Pfam" id="PF24138">
    <property type="entry name" value="TPR_TNPO3_IPO13_2nd"/>
    <property type="match status" value="1"/>
</dbReference>
<dbReference type="Proteomes" id="UP000008141">
    <property type="component" value="Unassembled WGS sequence"/>
</dbReference>
<feature type="compositionally biased region" description="Gly residues" evidence="5">
    <location>
        <begin position="663"/>
        <end position="677"/>
    </location>
</feature>
<comment type="similarity">
    <text evidence="2">Belongs to the importin beta family.</text>
</comment>
<evidence type="ECO:0000313" key="8">
    <source>
        <dbReference type="Proteomes" id="UP000008141"/>
    </source>
</evidence>
<dbReference type="InterPro" id="IPR011989">
    <property type="entry name" value="ARM-like"/>
</dbReference>
<dbReference type="KEGG" id="cvr:CHLNCDRAFT_134668"/>
<dbReference type="PANTHER" id="PTHR12363:SF33">
    <property type="entry name" value="IMPORTIN-13"/>
    <property type="match status" value="1"/>
</dbReference>
<dbReference type="InterPro" id="IPR058537">
    <property type="entry name" value="TPR_TNPO3_IPO13_4th"/>
</dbReference>
<dbReference type="EMBL" id="GL433846">
    <property type="protein sequence ID" value="EFN54933.1"/>
    <property type="molecule type" value="Genomic_DNA"/>
</dbReference>
<feature type="domain" description="Importin N-terminal" evidence="6">
    <location>
        <begin position="25"/>
        <end position="92"/>
    </location>
</feature>
<evidence type="ECO:0000256" key="2">
    <source>
        <dbReference type="ARBA" id="ARBA00007991"/>
    </source>
</evidence>
<evidence type="ECO:0000313" key="7">
    <source>
        <dbReference type="EMBL" id="EFN54933.1"/>
    </source>
</evidence>
<dbReference type="InterPro" id="IPR057941">
    <property type="entry name" value="TPR_TNPO3_IPO13_2nd"/>
</dbReference>
<dbReference type="PROSITE" id="PS50166">
    <property type="entry name" value="IMPORTIN_B_NT"/>
    <property type="match status" value="1"/>
</dbReference>
<dbReference type="FunCoup" id="E1ZGH3">
    <property type="interactions" value="1870"/>
</dbReference>
<evidence type="ECO:0000256" key="3">
    <source>
        <dbReference type="ARBA" id="ARBA00022448"/>
    </source>
</evidence>
<dbReference type="Pfam" id="PF24139">
    <property type="entry name" value="TPR_TNPO3_IPO13_4th"/>
    <property type="match status" value="1"/>
</dbReference>
<dbReference type="InterPro" id="IPR016024">
    <property type="entry name" value="ARM-type_fold"/>
</dbReference>
<dbReference type="GO" id="GO:0031267">
    <property type="term" value="F:small GTPase binding"/>
    <property type="evidence" value="ECO:0007669"/>
    <property type="project" value="InterPro"/>
</dbReference>
<dbReference type="InParanoid" id="E1ZGH3"/>
<dbReference type="PANTHER" id="PTHR12363">
    <property type="entry name" value="TRANSPORTIN 3 AND IMPORTIN 13"/>
    <property type="match status" value="1"/>
</dbReference>
<dbReference type="RefSeq" id="XP_005847035.1">
    <property type="nucleotide sequence ID" value="XM_005846973.1"/>
</dbReference>
<dbReference type="Pfam" id="PF03810">
    <property type="entry name" value="IBN_N"/>
    <property type="match status" value="1"/>
</dbReference>
<protein>
    <recommendedName>
        <fullName evidence="6">Importin N-terminal domain-containing protein</fullName>
    </recommendedName>
</protein>
<proteinExistence type="inferred from homology"/>
<gene>
    <name evidence="7" type="ORF">CHLNCDRAFT_134668</name>
</gene>
<dbReference type="InterPro" id="IPR001494">
    <property type="entry name" value="Importin-beta_N"/>
</dbReference>
<dbReference type="GO" id="GO:0005634">
    <property type="term" value="C:nucleus"/>
    <property type="evidence" value="ECO:0007669"/>
    <property type="project" value="UniProtKB-SubCell"/>
</dbReference>
<dbReference type="Gene3D" id="1.25.10.10">
    <property type="entry name" value="Leucine-rich Repeat Variant"/>
    <property type="match status" value="1"/>
</dbReference>
<evidence type="ECO:0000259" key="6">
    <source>
        <dbReference type="PROSITE" id="PS50166"/>
    </source>
</evidence>
<evidence type="ECO:0000256" key="5">
    <source>
        <dbReference type="SAM" id="MobiDB-lite"/>
    </source>
</evidence>
<name>E1ZGH3_CHLVA</name>
<dbReference type="GO" id="GO:0006606">
    <property type="term" value="P:protein import into nucleus"/>
    <property type="evidence" value="ECO:0007669"/>
    <property type="project" value="TreeGrafter"/>
</dbReference>
<dbReference type="OMA" id="LECITSW"/>
<organism evidence="8">
    <name type="scientific">Chlorella variabilis</name>
    <name type="common">Green alga</name>
    <dbReference type="NCBI Taxonomy" id="554065"/>
    <lineage>
        <taxon>Eukaryota</taxon>
        <taxon>Viridiplantae</taxon>
        <taxon>Chlorophyta</taxon>
        <taxon>core chlorophytes</taxon>
        <taxon>Trebouxiophyceae</taxon>
        <taxon>Chlorellales</taxon>
        <taxon>Chlorellaceae</taxon>
        <taxon>Chlorella clade</taxon>
        <taxon>Chlorella</taxon>
    </lineage>
</organism>
<dbReference type="GO" id="GO:0005737">
    <property type="term" value="C:cytoplasm"/>
    <property type="evidence" value="ECO:0007669"/>
    <property type="project" value="TreeGrafter"/>
</dbReference>
<dbReference type="InterPro" id="IPR051345">
    <property type="entry name" value="Importin_beta-like_NTR"/>
</dbReference>
<dbReference type="Pfam" id="PF08389">
    <property type="entry name" value="Xpo1"/>
    <property type="match status" value="1"/>
</dbReference>
<dbReference type="STRING" id="554065.E1ZGH3"/>
<dbReference type="AlphaFoldDB" id="E1ZGH3"/>
<dbReference type="SMART" id="SM00913">
    <property type="entry name" value="IBN_N"/>
    <property type="match status" value="1"/>
</dbReference>
<dbReference type="OrthoDB" id="435593at2759"/>
<evidence type="ECO:0000256" key="4">
    <source>
        <dbReference type="ARBA" id="ARBA00023242"/>
    </source>
</evidence>
<dbReference type="SUPFAM" id="SSF48371">
    <property type="entry name" value="ARM repeat"/>
    <property type="match status" value="1"/>
</dbReference>
<sequence>MATQQQLLSALQALYHGDPAVKDQANKWLEAFQQSAEAWQVSNDILHAPGAGMEAHYFAAQTLRTKVQRDFEELPAGAAGALRDSLVALLVQHCSGSAAVRTQLCLAVAALAAHLPAVQWGPSGVVGWLAQRLGGEPQTVSLPCMLELLTVLPQEASSYQPAVRPERRRAVIDEMMAYAPQALQILSGCLSAPLPRAQEQVLDAFTSWLKLTGGVGLTGPMLMQSPLVRAALEGLRSADTFFSAVDAVVELIYCTSQRGRPKDDMAPLVQLIVPEVMALKPRFHVCLQQALAERNGTSGVPEGEHDDSEEDAKGMARLFAEVGEAYTGLIAEGGPQVSAPVEALLDVASHPDDSICSMSFNFWHRLSRALTIGLHPEPLESEEGPVSDEERQRRVALFTPTLERLVALIRGRVRFHENFDSWHRDERSDFKRARVAVGDTLIDCASVLGGGRMLQLLVEPLLELSKQVTSGGQFDWRTAEAALYCIRAVHRCAPLPGDGLMMSLFGSLPMLPAVAQLQYTVALAVGAYADWLADTARRSEEGRTLLSQLLTMLTRFLSEPEASSASALSIRRLCDGCAPLLAGGGSMDALMGLYRQVQASGDVAQNRTELDLDEDDVQQLIEGVTLVASALPDGQRQQCVQQMLDIVVQPMQGILQAAAAEPGGSGPGTPTAAGGGAAPTPPAATPGSQLALVLPLMERVTTVFRAVKDPADVAEALVRLWPWIEAALDRFAGDAPAIERICRAPRYAVRSAGKAAAPAVPLLVASLPQRFESSRQPCFLYVASELIKTFGDEPARDLELGGMFSRMLGAACSMLHSLHDISERPDVADDTFLLAGRALSYAPRLLLTPQLLAALLDSALAGLLVQHREACCSILAFVVRLLDPATHRACAPEAVAHLQGALVPRAPLLVRLVLAGVTGALPTNRLAELADVLYALLKVTNQNGLQWVGEALAAIPDDAATSGDKQRFMGACQKVVADGMTVNNERLVQQGVDELSELCRRNRRAAQLAQRALLPPELHYVVR</sequence>
<evidence type="ECO:0000256" key="1">
    <source>
        <dbReference type="ARBA" id="ARBA00004123"/>
    </source>
</evidence>
<keyword evidence="8" id="KW-1185">Reference proteome</keyword>
<dbReference type="eggNOG" id="KOG2081">
    <property type="taxonomic scope" value="Eukaryota"/>
</dbReference>